<accession>A0A1Y6E648</accession>
<evidence type="ECO:0000256" key="1">
    <source>
        <dbReference type="SAM" id="SignalP"/>
    </source>
</evidence>
<organism evidence="2 3">
    <name type="scientific">Pseudidiomarina planktonica</name>
    <dbReference type="NCBI Taxonomy" id="1323738"/>
    <lineage>
        <taxon>Bacteria</taxon>
        <taxon>Pseudomonadati</taxon>
        <taxon>Pseudomonadota</taxon>
        <taxon>Gammaproteobacteria</taxon>
        <taxon>Alteromonadales</taxon>
        <taxon>Idiomarinaceae</taxon>
        <taxon>Pseudidiomarina</taxon>
    </lineage>
</organism>
<protein>
    <recommendedName>
        <fullName evidence="4">Orphan protein</fullName>
    </recommendedName>
</protein>
<dbReference type="AlphaFoldDB" id="A0A1Y6E648"/>
<evidence type="ECO:0008006" key="4">
    <source>
        <dbReference type="Google" id="ProtNLM"/>
    </source>
</evidence>
<feature type="signal peptide" evidence="1">
    <location>
        <begin position="1"/>
        <end position="21"/>
    </location>
</feature>
<evidence type="ECO:0000313" key="3">
    <source>
        <dbReference type="Proteomes" id="UP000194450"/>
    </source>
</evidence>
<reference evidence="3" key="1">
    <citation type="submission" date="2017-04" db="EMBL/GenBank/DDBJ databases">
        <authorList>
            <person name="Varghese N."/>
            <person name="Submissions S."/>
        </authorList>
    </citation>
    <scope>NUCLEOTIDE SEQUENCE [LARGE SCALE GENOMIC DNA]</scope>
</reference>
<gene>
    <name evidence="2" type="ORF">SAMN06297229_0059</name>
</gene>
<evidence type="ECO:0000313" key="2">
    <source>
        <dbReference type="EMBL" id="SMQ58099.1"/>
    </source>
</evidence>
<keyword evidence="3" id="KW-1185">Reference proteome</keyword>
<dbReference type="Proteomes" id="UP000194450">
    <property type="component" value="Unassembled WGS sequence"/>
</dbReference>
<dbReference type="Pfam" id="PF20420">
    <property type="entry name" value="DUF6702"/>
    <property type="match status" value="1"/>
</dbReference>
<dbReference type="InterPro" id="IPR046525">
    <property type="entry name" value="DUF6702"/>
</dbReference>
<name>A0A1Y6E648_9GAMM</name>
<dbReference type="OrthoDB" id="5741133at2"/>
<dbReference type="EMBL" id="FXWH01000001">
    <property type="protein sequence ID" value="SMQ58099.1"/>
    <property type="molecule type" value="Genomic_DNA"/>
</dbReference>
<dbReference type="RefSeq" id="WP_086433270.1">
    <property type="nucleotide sequence ID" value="NZ_FXWH01000001.1"/>
</dbReference>
<proteinExistence type="predicted"/>
<keyword evidence="1" id="KW-0732">Signal</keyword>
<sequence length="171" mass="19238">MRLIVSLIAVLTLSLLVNASAAAHQLKTAITTVLFNERTENIEVMHRFYLHDAEHALAQVVEGGADLHASEASQQAFSEYVLKHFAMTDLDEQPLELSTVGYQIDGPHFWVYQETPIPAQLKGLSMRYSALQEVWADQENMVNIEGKGAIQTLLFTSDDTWLTVYFEDKQP</sequence>
<feature type="chain" id="PRO_5013096912" description="Orphan protein" evidence="1">
    <location>
        <begin position="22"/>
        <end position="171"/>
    </location>
</feature>